<dbReference type="InterPro" id="IPR002758">
    <property type="entry name" value="Cation_antiport_E"/>
</dbReference>
<evidence type="ECO:0000313" key="9">
    <source>
        <dbReference type="Proteomes" id="UP001224674"/>
    </source>
</evidence>
<dbReference type="Proteomes" id="UP001224674">
    <property type="component" value="Chromosome"/>
</dbReference>
<evidence type="ECO:0000256" key="2">
    <source>
        <dbReference type="ARBA" id="ARBA00006228"/>
    </source>
</evidence>
<keyword evidence="9" id="KW-1185">Reference proteome</keyword>
<protein>
    <submittedName>
        <fullName evidence="8">Na+/H+ antiporter subunit E</fullName>
    </submittedName>
</protein>
<dbReference type="PANTHER" id="PTHR34584:SF1">
    <property type="entry name" value="NA(+)_H(+) ANTIPORTER SUBUNIT E1"/>
    <property type="match status" value="1"/>
</dbReference>
<dbReference type="Pfam" id="PF01899">
    <property type="entry name" value="MNHE"/>
    <property type="match status" value="1"/>
</dbReference>
<dbReference type="AlphaFoldDB" id="A0AAJ6AI16"/>
<feature type="compositionally biased region" description="Acidic residues" evidence="7">
    <location>
        <begin position="159"/>
        <end position="168"/>
    </location>
</feature>
<keyword evidence="5" id="KW-1133">Transmembrane helix</keyword>
<comment type="similarity">
    <text evidence="2">Belongs to the CPA3 antiporters (TC 2.A.63) subunit E family.</text>
</comment>
<dbReference type="PANTHER" id="PTHR34584">
    <property type="entry name" value="NA(+)/H(+) ANTIPORTER SUBUNIT E1"/>
    <property type="match status" value="1"/>
</dbReference>
<dbReference type="GO" id="GO:0008324">
    <property type="term" value="F:monoatomic cation transmembrane transporter activity"/>
    <property type="evidence" value="ECO:0007669"/>
    <property type="project" value="InterPro"/>
</dbReference>
<dbReference type="GO" id="GO:0005886">
    <property type="term" value="C:plasma membrane"/>
    <property type="evidence" value="ECO:0007669"/>
    <property type="project" value="UniProtKB-SubCell"/>
</dbReference>
<dbReference type="RefSeq" id="WP_199445885.1">
    <property type="nucleotide sequence ID" value="NZ_CP122561.1"/>
</dbReference>
<evidence type="ECO:0000256" key="3">
    <source>
        <dbReference type="ARBA" id="ARBA00022475"/>
    </source>
</evidence>
<accession>A0AAJ6AI16</accession>
<organism evidence="8 9">
    <name type="scientific">Auritidibacter ignavus</name>
    <dbReference type="NCBI Taxonomy" id="678932"/>
    <lineage>
        <taxon>Bacteria</taxon>
        <taxon>Bacillati</taxon>
        <taxon>Actinomycetota</taxon>
        <taxon>Actinomycetes</taxon>
        <taxon>Micrococcales</taxon>
        <taxon>Micrococcaceae</taxon>
        <taxon>Auritidibacter</taxon>
    </lineage>
</organism>
<proteinExistence type="inferred from homology"/>
<sequence length="168" mass="18931">MITTRRSASVGAYLSWPFRFICVLLWYIKEVIVANWAVIADNLTPGLNAHSGIARVPTRCESELEVTLLSSMITITPGTLTLGTTIDVHGVRWIYVHSLYDGDADAIREGSWDMEEHMLRAKRPEGFDYPRPEHPRSGPELYKELFDPEVQAGERALAEDTEAEQDGR</sequence>
<reference evidence="8 9" key="1">
    <citation type="submission" date="2023-03" db="EMBL/GenBank/DDBJ databases">
        <title>Complete genome sequences of several Auritidibacter ignavus strains isolated from ear infections.</title>
        <authorList>
            <person name="Baehr T."/>
            <person name="Baumhoegger A.M."/>
        </authorList>
    </citation>
    <scope>NUCLEOTIDE SEQUENCE [LARGE SCALE GENOMIC DNA]</scope>
    <source>
        <strain evidence="8 9">BABAE-6</strain>
    </source>
</reference>
<evidence type="ECO:0000313" key="8">
    <source>
        <dbReference type="EMBL" id="WGH93635.1"/>
    </source>
</evidence>
<evidence type="ECO:0000256" key="4">
    <source>
        <dbReference type="ARBA" id="ARBA00022692"/>
    </source>
</evidence>
<evidence type="ECO:0000256" key="6">
    <source>
        <dbReference type="ARBA" id="ARBA00023136"/>
    </source>
</evidence>
<comment type="subcellular location">
    <subcellularLocation>
        <location evidence="1">Cell membrane</location>
        <topology evidence="1">Multi-pass membrane protein</topology>
    </subcellularLocation>
</comment>
<dbReference type="EMBL" id="CP122566">
    <property type="protein sequence ID" value="WGH93635.1"/>
    <property type="molecule type" value="Genomic_DNA"/>
</dbReference>
<name>A0AAJ6AI16_9MICC</name>
<evidence type="ECO:0000256" key="5">
    <source>
        <dbReference type="ARBA" id="ARBA00022989"/>
    </source>
</evidence>
<gene>
    <name evidence="8" type="ORF">QDX21_02215</name>
</gene>
<feature type="compositionally biased region" description="Basic and acidic residues" evidence="7">
    <location>
        <begin position="123"/>
        <end position="146"/>
    </location>
</feature>
<evidence type="ECO:0000256" key="1">
    <source>
        <dbReference type="ARBA" id="ARBA00004651"/>
    </source>
</evidence>
<keyword evidence="3" id="KW-1003">Cell membrane</keyword>
<keyword evidence="6" id="KW-0472">Membrane</keyword>
<keyword evidence="4" id="KW-0812">Transmembrane</keyword>
<evidence type="ECO:0000256" key="7">
    <source>
        <dbReference type="SAM" id="MobiDB-lite"/>
    </source>
</evidence>
<feature type="region of interest" description="Disordered" evidence="7">
    <location>
        <begin position="123"/>
        <end position="168"/>
    </location>
</feature>